<evidence type="ECO:0000256" key="1">
    <source>
        <dbReference type="SAM" id="MobiDB-lite"/>
    </source>
</evidence>
<name>A0AAQ3MGZ6_VIGMU</name>
<dbReference type="Pfam" id="PF03004">
    <property type="entry name" value="Transposase_24"/>
    <property type="match status" value="1"/>
</dbReference>
<dbReference type="EMBL" id="CP144690">
    <property type="protein sequence ID" value="WVY90870.1"/>
    <property type="molecule type" value="Genomic_DNA"/>
</dbReference>
<dbReference type="InterPro" id="IPR004252">
    <property type="entry name" value="Probable_transposase_24"/>
</dbReference>
<keyword evidence="3" id="KW-1185">Reference proteome</keyword>
<dbReference type="PANTHER" id="PTHR33144">
    <property type="entry name" value="OS10G0409366 PROTEIN-RELATED"/>
    <property type="match status" value="1"/>
</dbReference>
<sequence>MENTTTQPSGNSSPTNPIVSSPIIEAQPPSSQHVGRESSLPTENTQQTKTSTHVGCESSLPTENTEQTETSTKQVGRQSLSYWTVDAIVIKKIKVKVKEVNNLPSGEHIIVEFDEIGMPIGEGQGVLAGYCSLLATYGNLFLINFERWSRKIGMPNTYFLECFKQILQEMCKKNRENRNKQITPHTGGSKPFSRKRHEMFMETGQLPSRGKLYIETHKKKDGSFVNDAAKDIAEQIEAGSTQSTTNELEVSPNDVVGKVLGPEHSGRVRCMGLGAAPTNAFRNTRLRISNLSLASSTAVSSSSSNQWQQRYNNLESALKAYMIMKEGKILDQFTSFFDSQPQEGGDANEPESPLGGTIGSSGASNI</sequence>
<evidence type="ECO:0000313" key="2">
    <source>
        <dbReference type="EMBL" id="WVY90870.1"/>
    </source>
</evidence>
<protein>
    <recommendedName>
        <fullName evidence="4">Transposase</fullName>
    </recommendedName>
</protein>
<feature type="region of interest" description="Disordered" evidence="1">
    <location>
        <begin position="1"/>
        <end position="75"/>
    </location>
</feature>
<dbReference type="Proteomes" id="UP001374535">
    <property type="component" value="Chromosome 11"/>
</dbReference>
<feature type="compositionally biased region" description="Polar residues" evidence="1">
    <location>
        <begin position="1"/>
        <end position="19"/>
    </location>
</feature>
<accession>A0AAQ3MGZ6</accession>
<feature type="compositionally biased region" description="Polar residues" evidence="1">
    <location>
        <begin position="28"/>
        <end position="75"/>
    </location>
</feature>
<reference evidence="2 3" key="1">
    <citation type="journal article" date="2023" name="Life. Sci Alliance">
        <title>Evolutionary insights into 3D genome organization and epigenetic landscape of Vigna mungo.</title>
        <authorList>
            <person name="Junaid A."/>
            <person name="Singh B."/>
            <person name="Bhatia S."/>
        </authorList>
    </citation>
    <scope>NUCLEOTIDE SEQUENCE [LARGE SCALE GENOMIC DNA]</scope>
    <source>
        <strain evidence="2">Urdbean</strain>
    </source>
</reference>
<evidence type="ECO:0008006" key="4">
    <source>
        <dbReference type="Google" id="ProtNLM"/>
    </source>
</evidence>
<evidence type="ECO:0000313" key="3">
    <source>
        <dbReference type="Proteomes" id="UP001374535"/>
    </source>
</evidence>
<dbReference type="PANTHER" id="PTHR33144:SF45">
    <property type="entry name" value="TRANSPOSASE TNP1_EN_SPM-LIKE DOMAIN-CONTAINING PROTEIN"/>
    <property type="match status" value="1"/>
</dbReference>
<dbReference type="AlphaFoldDB" id="A0AAQ3MGZ6"/>
<gene>
    <name evidence="2" type="ORF">V8G54_036384</name>
</gene>
<organism evidence="2 3">
    <name type="scientific">Vigna mungo</name>
    <name type="common">Black gram</name>
    <name type="synonym">Phaseolus mungo</name>
    <dbReference type="NCBI Taxonomy" id="3915"/>
    <lineage>
        <taxon>Eukaryota</taxon>
        <taxon>Viridiplantae</taxon>
        <taxon>Streptophyta</taxon>
        <taxon>Embryophyta</taxon>
        <taxon>Tracheophyta</taxon>
        <taxon>Spermatophyta</taxon>
        <taxon>Magnoliopsida</taxon>
        <taxon>eudicotyledons</taxon>
        <taxon>Gunneridae</taxon>
        <taxon>Pentapetalae</taxon>
        <taxon>rosids</taxon>
        <taxon>fabids</taxon>
        <taxon>Fabales</taxon>
        <taxon>Fabaceae</taxon>
        <taxon>Papilionoideae</taxon>
        <taxon>50 kb inversion clade</taxon>
        <taxon>NPAAA clade</taxon>
        <taxon>indigoferoid/millettioid clade</taxon>
        <taxon>Phaseoleae</taxon>
        <taxon>Vigna</taxon>
    </lineage>
</organism>
<feature type="region of interest" description="Disordered" evidence="1">
    <location>
        <begin position="337"/>
        <end position="366"/>
    </location>
</feature>
<proteinExistence type="predicted"/>